<name>M9LF20_PAEPP</name>
<reference evidence="2 3" key="1">
    <citation type="submission" date="2012-10" db="EMBL/GenBank/DDBJ databases">
        <title>Draft Genome Sequence of Paenibacillus popilliae ATCC 14706T.</title>
        <authorList>
            <person name="Iiyama K."/>
            <person name="Mori K."/>
            <person name="Mon H."/>
            <person name="Chieda Y."/>
            <person name="Lee J.M."/>
            <person name="Kusakabe T."/>
            <person name="Tashiro K."/>
            <person name="Asano S."/>
            <person name="Yasunaga-Aoki C."/>
            <person name="Shimizu S."/>
        </authorList>
    </citation>
    <scope>NUCLEOTIDE SEQUENCE [LARGE SCALE GENOMIC DNA]</scope>
    <source>
        <strain evidence="2 3">ATCC 14706</strain>
    </source>
</reference>
<organism evidence="2 3">
    <name type="scientific">Paenibacillus popilliae ATCC 14706</name>
    <dbReference type="NCBI Taxonomy" id="1212764"/>
    <lineage>
        <taxon>Bacteria</taxon>
        <taxon>Bacillati</taxon>
        <taxon>Bacillota</taxon>
        <taxon>Bacilli</taxon>
        <taxon>Bacillales</taxon>
        <taxon>Paenibacillaceae</taxon>
        <taxon>Paenibacillus</taxon>
    </lineage>
</organism>
<dbReference type="RefSeq" id="WP_006284000.1">
    <property type="nucleotide sequence ID" value="NZ_BALG01000006.1"/>
</dbReference>
<accession>M9LF20</accession>
<dbReference type="AlphaFoldDB" id="M9LF20"/>
<dbReference type="Proteomes" id="UP000029453">
    <property type="component" value="Unassembled WGS sequence"/>
</dbReference>
<evidence type="ECO:0000313" key="2">
    <source>
        <dbReference type="EMBL" id="GAC40780.1"/>
    </source>
</evidence>
<evidence type="ECO:0000313" key="3">
    <source>
        <dbReference type="Proteomes" id="UP000029453"/>
    </source>
</evidence>
<feature type="region of interest" description="Disordered" evidence="1">
    <location>
        <begin position="62"/>
        <end position="90"/>
    </location>
</feature>
<keyword evidence="3" id="KW-1185">Reference proteome</keyword>
<feature type="region of interest" description="Disordered" evidence="1">
    <location>
        <begin position="150"/>
        <end position="170"/>
    </location>
</feature>
<dbReference type="EMBL" id="BALG01000006">
    <property type="protein sequence ID" value="GAC40780.1"/>
    <property type="molecule type" value="Genomic_DNA"/>
</dbReference>
<feature type="compositionally biased region" description="Acidic residues" evidence="1">
    <location>
        <begin position="68"/>
        <end position="90"/>
    </location>
</feature>
<evidence type="ECO:0000256" key="1">
    <source>
        <dbReference type="SAM" id="MobiDB-lite"/>
    </source>
</evidence>
<gene>
    <name evidence="2" type="ORF">PPOP_0107</name>
</gene>
<protein>
    <submittedName>
        <fullName evidence="2">Transcription termination factor</fullName>
    </submittedName>
</protein>
<feature type="compositionally biased region" description="Acidic residues" evidence="1">
    <location>
        <begin position="157"/>
        <end position="170"/>
    </location>
</feature>
<proteinExistence type="predicted"/>
<sequence>MSIIKNVKKQLENLGGIDSIEIKFQDGEVVEFDADGGNLDSFLQDIDRDRVAEIEVELDGGEKVTLDWDNEDDENEEEEEEEDSDEEEDGIFENVKRLLNNLGEFDSIEIKFQDGEVVEFDANGGNLDSFLQDIDWDRVAEIEVELDGGEKVALNWDNEDDENEEEEEED</sequence>
<comment type="caution">
    <text evidence="2">The sequence shown here is derived from an EMBL/GenBank/DDBJ whole genome shotgun (WGS) entry which is preliminary data.</text>
</comment>